<dbReference type="Pfam" id="PF03457">
    <property type="entry name" value="HA"/>
    <property type="match status" value="3"/>
</dbReference>
<feature type="domain" description="Helicase C-terminal" evidence="1">
    <location>
        <begin position="60"/>
        <end position="241"/>
    </location>
</feature>
<dbReference type="SMART" id="SM00490">
    <property type="entry name" value="HELICc"/>
    <property type="match status" value="1"/>
</dbReference>
<dbReference type="InterPro" id="IPR005114">
    <property type="entry name" value="Helicase_assoc"/>
</dbReference>
<gene>
    <name evidence="2" type="ORF">RB636_11865</name>
</gene>
<name>A0ABU7WQT0_9ACTN</name>
<dbReference type="Proteomes" id="UP001348265">
    <property type="component" value="Unassembled WGS sequence"/>
</dbReference>
<dbReference type="CDD" id="cd18785">
    <property type="entry name" value="SF2_C"/>
    <property type="match status" value="1"/>
</dbReference>
<dbReference type="RefSeq" id="WP_331786461.1">
    <property type="nucleotide sequence ID" value="NZ_JAVFKM010000004.1"/>
</dbReference>
<organism evidence="2 3">
    <name type="scientific">Streptomyces chrestomyceticus</name>
    <dbReference type="NCBI Taxonomy" id="68185"/>
    <lineage>
        <taxon>Bacteria</taxon>
        <taxon>Bacillati</taxon>
        <taxon>Actinomycetota</taxon>
        <taxon>Actinomycetes</taxon>
        <taxon>Kitasatosporales</taxon>
        <taxon>Streptomycetaceae</taxon>
        <taxon>Streptomyces</taxon>
    </lineage>
</organism>
<dbReference type="InterPro" id="IPR001650">
    <property type="entry name" value="Helicase_C-like"/>
</dbReference>
<evidence type="ECO:0000313" key="2">
    <source>
        <dbReference type="EMBL" id="MEF3113883.1"/>
    </source>
</evidence>
<keyword evidence="3" id="KW-1185">Reference proteome</keyword>
<dbReference type="SUPFAM" id="SSF52540">
    <property type="entry name" value="P-loop containing nucleoside triphosphate hydrolases"/>
    <property type="match status" value="1"/>
</dbReference>
<dbReference type="PROSITE" id="PS51194">
    <property type="entry name" value="HELICASE_CTER"/>
    <property type="match status" value="1"/>
</dbReference>
<comment type="caution">
    <text evidence="2">The sequence shown here is derived from an EMBL/GenBank/DDBJ whole genome shotgun (WGS) entry which is preliminary data.</text>
</comment>
<evidence type="ECO:0000313" key="3">
    <source>
        <dbReference type="Proteomes" id="UP001348265"/>
    </source>
</evidence>
<dbReference type="Gene3D" id="6.10.140.530">
    <property type="match status" value="1"/>
</dbReference>
<dbReference type="Pfam" id="PF00271">
    <property type="entry name" value="Helicase_C"/>
    <property type="match status" value="1"/>
</dbReference>
<reference evidence="2 3" key="1">
    <citation type="submission" date="2023-08" db="EMBL/GenBank/DDBJ databases">
        <authorList>
            <person name="Sharma P."/>
            <person name="Verma V."/>
            <person name="Mohan M.K."/>
            <person name="Dubey A.K."/>
        </authorList>
    </citation>
    <scope>NUCLEOTIDE SEQUENCE [LARGE SCALE GENOMIC DNA]</scope>
    <source>
        <strain evidence="2 3">ADP4</strain>
    </source>
</reference>
<protein>
    <submittedName>
        <fullName evidence="2">Helicase associated domain protein</fullName>
    </submittedName>
</protein>
<dbReference type="EMBL" id="JAVFKM010000004">
    <property type="protein sequence ID" value="MEF3113883.1"/>
    <property type="molecule type" value="Genomic_DNA"/>
</dbReference>
<evidence type="ECO:0000259" key="1">
    <source>
        <dbReference type="PROSITE" id="PS51194"/>
    </source>
</evidence>
<proteinExistence type="predicted"/>
<dbReference type="PANTHER" id="PTHR33418">
    <property type="entry name" value="HELICASE-ASSOCIATED"/>
    <property type="match status" value="1"/>
</dbReference>
<dbReference type="InterPro" id="IPR027417">
    <property type="entry name" value="P-loop_NTPase"/>
</dbReference>
<dbReference type="Gene3D" id="3.40.50.300">
    <property type="entry name" value="P-loop containing nucleotide triphosphate hydrolases"/>
    <property type="match status" value="1"/>
</dbReference>
<accession>A0ABU7WQT0</accession>
<dbReference type="PANTHER" id="PTHR33418:SF1">
    <property type="entry name" value="HELICASE-ASSOCIATED DOMAIN-CONTAINING PROTEIN"/>
    <property type="match status" value="1"/>
</dbReference>
<sequence length="607" mass="67467">MDDPTIYGPVVYQLGLADAIDRGILADYRIVVPVINDEELRETLQTAGPTPHLDGLRLSALQICLLRTMATHQVRRVISFHSRIASAHQFSQTLPDTTAATARSTGIHRLWTYSLHSNQPTSRRAGRLAEFESVPLLRRGPRNPDAVDGAVLSNVRVLGEGIDVPDADAVLFADPKRSPSDIIQALGRALRQPPGSGKIAVLIIPIYVGRRQTTEQALESSEFRILWEVLNGLRVHDDKIFKRLGGSHDPDRDDATTLPAAPERAAEIAPITSLRAHEVDTRVWSTGWSAAVHYFERHHHLDVPSDYTDPEGYPLGLWIGQQRSLYAAGSLDPDRALALTTLNISWPHPPGSFEDRLMAAVTFADTHGSLALTTVPDTSDGPMIRWLDRQRALDDSGRMHPARRDALTAVDPWWNPPWGLEWQHDYTHVGLQLATHTKNPDHTPTPASGETPSSWLDRQITQMPDLHPQQVRLLSSLVAQHPDAHPHSLLLLPPSSPRLRSFHRGLKAARQFHQREGHLDVPLGHREDLAGDVVLLCRWIRKTRTSTARLTAVQINALTALGIEPDPVFKEPALPRAAPTAQAPDEDDAWWVIPELSWNRSPHPTYP</sequence>